<reference evidence="10" key="2">
    <citation type="submission" date="2020-08" db="EMBL/GenBank/DDBJ databases">
        <authorList>
            <person name="Chen M."/>
            <person name="Teng W."/>
            <person name="Zhao L."/>
            <person name="Hu C."/>
            <person name="Zhou Y."/>
            <person name="Han B."/>
            <person name="Song L."/>
            <person name="Shu W."/>
        </authorList>
    </citation>
    <scope>NUCLEOTIDE SEQUENCE</scope>
    <source>
        <strain evidence="10">FACHB-1277</strain>
    </source>
</reference>
<evidence type="ECO:0000313" key="10">
    <source>
        <dbReference type="EMBL" id="MBD2150149.1"/>
    </source>
</evidence>
<dbReference type="GO" id="GO:0006508">
    <property type="term" value="P:proteolysis"/>
    <property type="evidence" value="ECO:0007669"/>
    <property type="project" value="UniProtKB-KW"/>
</dbReference>
<name>A0A926US90_9CYAN</name>
<reference evidence="10" key="1">
    <citation type="journal article" date="2015" name="ISME J.">
        <title>Draft Genome Sequence of Streptomyces incarnatus NRRL8089, which Produces the Nucleoside Antibiotic Sinefungin.</title>
        <authorList>
            <person name="Oshima K."/>
            <person name="Hattori M."/>
            <person name="Shimizu H."/>
            <person name="Fukuda K."/>
            <person name="Nemoto M."/>
            <person name="Inagaki K."/>
            <person name="Tamura T."/>
        </authorList>
    </citation>
    <scope>NUCLEOTIDE SEQUENCE</scope>
    <source>
        <strain evidence="10">FACHB-1277</strain>
    </source>
</reference>
<keyword evidence="6 7" id="KW-0482">Metalloprotease</keyword>
<keyword evidence="7 8" id="KW-0479">Metal-binding</keyword>
<keyword evidence="7" id="KW-0812">Transmembrane</keyword>
<organism evidence="10 11">
    <name type="scientific">Pseudanabaena cinerea FACHB-1277</name>
    <dbReference type="NCBI Taxonomy" id="2949581"/>
    <lineage>
        <taxon>Bacteria</taxon>
        <taxon>Bacillati</taxon>
        <taxon>Cyanobacteriota</taxon>
        <taxon>Cyanophyceae</taxon>
        <taxon>Pseudanabaenales</taxon>
        <taxon>Pseudanabaenaceae</taxon>
        <taxon>Pseudanabaena</taxon>
        <taxon>Pseudanabaena cinerea</taxon>
    </lineage>
</organism>
<dbReference type="InterPro" id="IPR046342">
    <property type="entry name" value="CBS_dom_sf"/>
</dbReference>
<keyword evidence="7" id="KW-1133">Transmembrane helix</keyword>
<evidence type="ECO:0000259" key="9">
    <source>
        <dbReference type="SMART" id="SM00116"/>
    </source>
</evidence>
<dbReference type="InterPro" id="IPR016483">
    <property type="entry name" value="UCP006404_Pept_M50_CBS"/>
</dbReference>
<feature type="transmembrane region" description="Helical" evidence="7">
    <location>
        <begin position="100"/>
        <end position="128"/>
    </location>
</feature>
<feature type="transmembrane region" description="Helical" evidence="7">
    <location>
        <begin position="153"/>
        <end position="177"/>
    </location>
</feature>
<evidence type="ECO:0000256" key="6">
    <source>
        <dbReference type="ARBA" id="ARBA00023049"/>
    </source>
</evidence>
<dbReference type="PANTHER" id="PTHR39188:SF3">
    <property type="entry name" value="STAGE IV SPORULATION PROTEIN FB"/>
    <property type="match status" value="1"/>
</dbReference>
<dbReference type="GO" id="GO:0008237">
    <property type="term" value="F:metallopeptidase activity"/>
    <property type="evidence" value="ECO:0007669"/>
    <property type="project" value="UniProtKB-UniRule"/>
</dbReference>
<dbReference type="PANTHER" id="PTHR39188">
    <property type="entry name" value="MEMBRANE-ASSOCIATED ZINC METALLOPROTEASE M50B"/>
    <property type="match status" value="1"/>
</dbReference>
<dbReference type="GO" id="GO:0005886">
    <property type="term" value="C:plasma membrane"/>
    <property type="evidence" value="ECO:0007669"/>
    <property type="project" value="UniProtKB-SubCell"/>
</dbReference>
<dbReference type="Proteomes" id="UP000631421">
    <property type="component" value="Unassembled WGS sequence"/>
</dbReference>
<comment type="caution">
    <text evidence="10">The sequence shown here is derived from an EMBL/GenBank/DDBJ whole genome shotgun (WGS) entry which is preliminary data.</text>
</comment>
<dbReference type="GO" id="GO:0046872">
    <property type="term" value="F:metal ion binding"/>
    <property type="evidence" value="ECO:0007669"/>
    <property type="project" value="UniProtKB-UniRule"/>
</dbReference>
<evidence type="ECO:0000256" key="8">
    <source>
        <dbReference type="PIRSR" id="PIRSR006404-2"/>
    </source>
</evidence>
<dbReference type="SMART" id="SM00116">
    <property type="entry name" value="CBS"/>
    <property type="match status" value="1"/>
</dbReference>
<keyword evidence="7" id="KW-0472">Membrane</keyword>
<keyword evidence="4 7" id="KW-0378">Hydrolase</keyword>
<comment type="cofactor">
    <cofactor evidence="7 8">
        <name>Zn(2+)</name>
        <dbReference type="ChEBI" id="CHEBI:29105"/>
    </cofactor>
    <text evidence="7 8">Binds 1 zinc ion per subunit.</text>
</comment>
<evidence type="ECO:0000256" key="7">
    <source>
        <dbReference type="PIRNR" id="PIRNR006404"/>
    </source>
</evidence>
<keyword evidence="5 7" id="KW-0862">Zinc</keyword>
<protein>
    <recommendedName>
        <fullName evidence="7">Zinc metalloprotease</fullName>
    </recommendedName>
</protein>
<sequence>MRGGIRIGSISGIPLYIDVSWFLILGFLAVWLSGAYSRFSPNFALGYGAITAILFFLSIAMTRIAHALMSKAQGVNINSINLQFMGGGNNNLEQEPQKPLALFGIAIAAPLTSLVLSIIGFTAAWLIAGDVAFSSSPKAIEALPDSIGNLRTIWTLIALNFARINFIFFVFSLIPALPFEGGTMLKAAIWKVTGDRLAGIRWAARSGQTFGILVMLLGGFIALTNLSGLFLIFFGWFLFGNAGSYLYINNLQQALLNITAEFAMTRDFRLVDADLSLREFADKFLLMEDKDANPIYIASANGRDRGVISGVVIRNIDSKEWSSQTVQSLANPLDEVDTVELKTKLADVINLLEEKQLKYLIVRSPVGSVAGVIDHGDIIKALDSHLLWRIPSEYIKQIKSDGKFPPNFRLSELCKQLADTDTAK</sequence>
<proteinExistence type="inferred from homology"/>
<evidence type="ECO:0000313" key="11">
    <source>
        <dbReference type="Proteomes" id="UP000631421"/>
    </source>
</evidence>
<dbReference type="AlphaFoldDB" id="A0A926US90"/>
<feature type="binding site" evidence="8">
    <location>
        <position position="66"/>
    </location>
    <ligand>
        <name>Zn(2+)</name>
        <dbReference type="ChEBI" id="CHEBI:29105"/>
        <note>catalytic</note>
    </ligand>
</feature>
<dbReference type="RefSeq" id="WP_190350516.1">
    <property type="nucleotide sequence ID" value="NZ_JACJPY010000020.1"/>
</dbReference>
<dbReference type="PIRSF" id="PIRSF006404">
    <property type="entry name" value="UCP006404_Pept_M50_CBS"/>
    <property type="match status" value="1"/>
</dbReference>
<comment type="similarity">
    <text evidence="2 7">Belongs to the peptidase M50B family.</text>
</comment>
<accession>A0A926US90</accession>
<keyword evidence="11" id="KW-1185">Reference proteome</keyword>
<feature type="domain" description="CBS" evidence="9">
    <location>
        <begin position="335"/>
        <end position="383"/>
    </location>
</feature>
<comment type="subcellular location">
    <subcellularLocation>
        <location evidence="7">Cell membrane</location>
        <topology evidence="7">Multi-pass membrane protein</topology>
    </subcellularLocation>
    <subcellularLocation>
        <location evidence="1">Endomembrane system</location>
        <topology evidence="1">Multi-pass membrane protein</topology>
    </subcellularLocation>
</comment>
<feature type="transmembrane region" description="Helical" evidence="7">
    <location>
        <begin position="12"/>
        <end position="32"/>
    </location>
</feature>
<feature type="transmembrane region" description="Helical" evidence="7">
    <location>
        <begin position="210"/>
        <end position="239"/>
    </location>
</feature>
<dbReference type="InterPro" id="IPR000644">
    <property type="entry name" value="CBS_dom"/>
</dbReference>
<evidence type="ECO:0000256" key="5">
    <source>
        <dbReference type="ARBA" id="ARBA00022833"/>
    </source>
</evidence>
<dbReference type="EMBL" id="JACJPY010000020">
    <property type="protein sequence ID" value="MBD2150149.1"/>
    <property type="molecule type" value="Genomic_DNA"/>
</dbReference>
<dbReference type="SUPFAM" id="SSF54631">
    <property type="entry name" value="CBS-domain pair"/>
    <property type="match status" value="1"/>
</dbReference>
<evidence type="ECO:0000256" key="2">
    <source>
        <dbReference type="ARBA" id="ARBA00007931"/>
    </source>
</evidence>
<gene>
    <name evidence="10" type="ORF">H6F44_08465</name>
</gene>
<keyword evidence="7" id="KW-1003">Cell membrane</keyword>
<dbReference type="GO" id="GO:0012505">
    <property type="term" value="C:endomembrane system"/>
    <property type="evidence" value="ECO:0007669"/>
    <property type="project" value="UniProtKB-SubCell"/>
</dbReference>
<feature type="transmembrane region" description="Helical" evidence="7">
    <location>
        <begin position="44"/>
        <end position="61"/>
    </location>
</feature>
<evidence type="ECO:0000256" key="1">
    <source>
        <dbReference type="ARBA" id="ARBA00004127"/>
    </source>
</evidence>
<dbReference type="Gene3D" id="3.10.580.10">
    <property type="entry name" value="CBS-domain"/>
    <property type="match status" value="1"/>
</dbReference>
<keyword evidence="3 7" id="KW-0645">Protease</keyword>
<evidence type="ECO:0000256" key="4">
    <source>
        <dbReference type="ARBA" id="ARBA00022801"/>
    </source>
</evidence>
<evidence type="ECO:0000256" key="3">
    <source>
        <dbReference type="ARBA" id="ARBA00022670"/>
    </source>
</evidence>
<dbReference type="CDD" id="cd04639">
    <property type="entry name" value="CBS_pair_peptidase_M50"/>
    <property type="match status" value="1"/>
</dbReference>